<feature type="transmembrane region" description="Helical" evidence="8">
    <location>
        <begin position="300"/>
        <end position="320"/>
    </location>
</feature>
<evidence type="ECO:0000256" key="3">
    <source>
        <dbReference type="ARBA" id="ARBA00022676"/>
    </source>
</evidence>
<feature type="transmembrane region" description="Helical" evidence="8">
    <location>
        <begin position="389"/>
        <end position="409"/>
    </location>
</feature>
<dbReference type="PANTHER" id="PTHR33908">
    <property type="entry name" value="MANNOSYLTRANSFERASE YKCB-RELATED"/>
    <property type="match status" value="1"/>
</dbReference>
<dbReference type="EC" id="2.4.2.43" evidence="11"/>
<organism evidence="11 12">
    <name type="scientific">Pararobbsia alpina</name>
    <dbReference type="NCBI Taxonomy" id="621374"/>
    <lineage>
        <taxon>Bacteria</taxon>
        <taxon>Pseudomonadati</taxon>
        <taxon>Pseudomonadota</taxon>
        <taxon>Betaproteobacteria</taxon>
        <taxon>Burkholderiales</taxon>
        <taxon>Burkholderiaceae</taxon>
        <taxon>Pararobbsia</taxon>
    </lineage>
</organism>
<feature type="domain" description="ArnT-like N-terminal" evidence="9">
    <location>
        <begin position="16"/>
        <end position="245"/>
    </location>
</feature>
<evidence type="ECO:0000256" key="8">
    <source>
        <dbReference type="SAM" id="Phobius"/>
    </source>
</evidence>
<feature type="transmembrane region" description="Helical" evidence="8">
    <location>
        <begin position="81"/>
        <end position="108"/>
    </location>
</feature>
<dbReference type="InterPro" id="IPR040845">
    <property type="entry name" value="Arnt_C"/>
</dbReference>
<evidence type="ECO:0000256" key="2">
    <source>
        <dbReference type="ARBA" id="ARBA00022475"/>
    </source>
</evidence>
<evidence type="ECO:0000256" key="5">
    <source>
        <dbReference type="ARBA" id="ARBA00022692"/>
    </source>
</evidence>
<feature type="transmembrane region" description="Helical" evidence="8">
    <location>
        <begin position="421"/>
        <end position="441"/>
    </location>
</feature>
<dbReference type="GO" id="GO:0103015">
    <property type="term" value="F:4-amino-4-deoxy-L-arabinose transferase activity"/>
    <property type="evidence" value="ECO:0007669"/>
    <property type="project" value="UniProtKB-EC"/>
</dbReference>
<dbReference type="GO" id="GO:0006493">
    <property type="term" value="P:protein O-linked glycosylation"/>
    <property type="evidence" value="ECO:0007669"/>
    <property type="project" value="InterPro"/>
</dbReference>
<evidence type="ECO:0000256" key="1">
    <source>
        <dbReference type="ARBA" id="ARBA00004651"/>
    </source>
</evidence>
<keyword evidence="4 11" id="KW-0808">Transferase</keyword>
<keyword evidence="3 11" id="KW-0328">Glycosyltransferase</keyword>
<feature type="transmembrane region" description="Helical" evidence="8">
    <location>
        <begin position="326"/>
        <end position="344"/>
    </location>
</feature>
<dbReference type="Proteomes" id="UP000494115">
    <property type="component" value="Unassembled WGS sequence"/>
</dbReference>
<keyword evidence="12" id="KW-1185">Reference proteome</keyword>
<dbReference type="PANTHER" id="PTHR33908:SF3">
    <property type="entry name" value="UNDECAPRENYL PHOSPHATE-ALPHA-4-AMINO-4-DEOXY-L-ARABINOSE ARABINOSYL TRANSFERASE"/>
    <property type="match status" value="1"/>
</dbReference>
<reference evidence="11 12" key="1">
    <citation type="submission" date="2020-04" db="EMBL/GenBank/DDBJ databases">
        <authorList>
            <person name="De Canck E."/>
        </authorList>
    </citation>
    <scope>NUCLEOTIDE SEQUENCE [LARGE SCALE GENOMIC DNA]</scope>
    <source>
        <strain evidence="11 12">LMG 28138</strain>
    </source>
</reference>
<keyword evidence="6 8" id="KW-1133">Transmembrane helix</keyword>
<keyword evidence="7 8" id="KW-0472">Membrane</keyword>
<feature type="transmembrane region" description="Helical" evidence="8">
    <location>
        <begin position="215"/>
        <end position="234"/>
    </location>
</feature>
<dbReference type="InterPro" id="IPR050297">
    <property type="entry name" value="LipidA_mod_glycosyltrf_83"/>
</dbReference>
<dbReference type="GO" id="GO:0009103">
    <property type="term" value="P:lipopolysaccharide biosynthetic process"/>
    <property type="evidence" value="ECO:0007669"/>
    <property type="project" value="UniProtKB-ARBA"/>
</dbReference>
<feature type="transmembrane region" description="Helical" evidence="8">
    <location>
        <begin position="267"/>
        <end position="288"/>
    </location>
</feature>
<dbReference type="Pfam" id="PF02366">
    <property type="entry name" value="PMT"/>
    <property type="match status" value="1"/>
</dbReference>
<protein>
    <submittedName>
        <fullName evidence="11">Undecaprenyl phosphate-alpha-4-amino-4-deoxy-L-arabinose arabinosyl transferase</fullName>
        <ecNumber evidence="11">2.4.2.43</ecNumber>
    </submittedName>
</protein>
<feature type="transmembrane region" description="Helical" evidence="8">
    <location>
        <begin position="120"/>
        <end position="138"/>
    </location>
</feature>
<evidence type="ECO:0000313" key="12">
    <source>
        <dbReference type="Proteomes" id="UP000494115"/>
    </source>
</evidence>
<sequence length="561" mass="62974">MSDTTERPFLSRGALLLILLAFAIFWFAPLDYRHLVPSDEGRYAEMAREMFVTNDWITPRYNGYKYFEKPPLQTWANALSFAWFGIGAWQARLYTALSAFAGILLLGYTGTRVFNRSTGFFAALVLASAPYWFLMGHFDTLDMGLSFWMEASLCTLLLAQRAQVPPGHARFWMWACWASMALAVLSKGLIGVILPGAVLVLYTLLARDWALWRRLYLGSGIVIFFLIATPWFVLVEQRNPGFLNFFFIVQQFERYLTPAQNRPGPPYYFIPVLLVGFLPWLSLTWQSVRHAWRLQRQNNGFSPVLLLIVWIAFIFIFFSISHSKLLSYVLPVAPAIALLIGIYLPHVERAQLTRHLIGYAVLLVVCCFAALALLRAGDPRTPNELYRAYLVWLYAALVVGLAVVGFALIRLRASRTGATGPALVIFAAAWCLLLNIAGNGYEVFAVQRSGAPLAPAVKAALAKMPADAPFYSVKMLDHTIPFYVGHTTIMVESADELGYGVSVEPRKWIPSVSEWITRWRADPAALALMSPDTYRDLAAQGVPMTLIARDLRRVIVEKPAP</sequence>
<evidence type="ECO:0000313" key="11">
    <source>
        <dbReference type="EMBL" id="CAB3796556.1"/>
    </source>
</evidence>
<dbReference type="GO" id="GO:0000030">
    <property type="term" value="F:mannosyltransferase activity"/>
    <property type="evidence" value="ECO:0007669"/>
    <property type="project" value="InterPro"/>
</dbReference>
<feature type="transmembrane region" description="Helical" evidence="8">
    <location>
        <begin position="9"/>
        <end position="28"/>
    </location>
</feature>
<evidence type="ECO:0000259" key="9">
    <source>
        <dbReference type="Pfam" id="PF02366"/>
    </source>
</evidence>
<evidence type="ECO:0000256" key="6">
    <source>
        <dbReference type="ARBA" id="ARBA00022989"/>
    </source>
</evidence>
<evidence type="ECO:0000256" key="7">
    <source>
        <dbReference type="ARBA" id="ARBA00023136"/>
    </source>
</evidence>
<evidence type="ECO:0000259" key="10">
    <source>
        <dbReference type="Pfam" id="PF18583"/>
    </source>
</evidence>
<keyword evidence="5 8" id="KW-0812">Transmembrane</keyword>
<dbReference type="GO" id="GO:0010041">
    <property type="term" value="P:response to iron(III) ion"/>
    <property type="evidence" value="ECO:0007669"/>
    <property type="project" value="TreeGrafter"/>
</dbReference>
<evidence type="ECO:0000256" key="4">
    <source>
        <dbReference type="ARBA" id="ARBA00022679"/>
    </source>
</evidence>
<dbReference type="RefSeq" id="WP_175106642.1">
    <property type="nucleotide sequence ID" value="NZ_CADIKM010000024.1"/>
</dbReference>
<feature type="transmembrane region" description="Helical" evidence="8">
    <location>
        <begin position="356"/>
        <end position="377"/>
    </location>
</feature>
<feature type="domain" description="Aminoarabinose transferase C-terminal" evidence="10">
    <location>
        <begin position="460"/>
        <end position="558"/>
    </location>
</feature>
<dbReference type="GO" id="GO:0005886">
    <property type="term" value="C:plasma membrane"/>
    <property type="evidence" value="ECO:0007669"/>
    <property type="project" value="UniProtKB-SubCell"/>
</dbReference>
<dbReference type="InterPro" id="IPR003342">
    <property type="entry name" value="ArnT-like_N"/>
</dbReference>
<dbReference type="EMBL" id="CADIKM010000024">
    <property type="protein sequence ID" value="CAB3796556.1"/>
    <property type="molecule type" value="Genomic_DNA"/>
</dbReference>
<accession>A0A6S7BFA7</accession>
<feature type="transmembrane region" description="Helical" evidence="8">
    <location>
        <begin position="171"/>
        <end position="203"/>
    </location>
</feature>
<proteinExistence type="predicted"/>
<dbReference type="Pfam" id="PF18583">
    <property type="entry name" value="Arnt_C"/>
    <property type="match status" value="1"/>
</dbReference>
<keyword evidence="2" id="KW-1003">Cell membrane</keyword>
<dbReference type="AlphaFoldDB" id="A0A6S7BFA7"/>
<name>A0A6S7BFA7_9BURK</name>
<comment type="subcellular location">
    <subcellularLocation>
        <location evidence="1">Cell membrane</location>
        <topology evidence="1">Multi-pass membrane protein</topology>
    </subcellularLocation>
</comment>
<gene>
    <name evidence="11" type="primary">arnT</name>
    <name evidence="11" type="ORF">LMG28138_04100</name>
</gene>